<gene>
    <name evidence="1" type="ORF">F8M41_019422</name>
</gene>
<reference evidence="1 2" key="1">
    <citation type="journal article" date="2019" name="Environ. Microbiol.">
        <title>At the nexus of three kingdoms: the genome of the mycorrhizal fungus Gigaspora margarita provides insights into plant, endobacterial and fungal interactions.</title>
        <authorList>
            <person name="Venice F."/>
            <person name="Ghignone S."/>
            <person name="Salvioli di Fossalunga A."/>
            <person name="Amselem J."/>
            <person name="Novero M."/>
            <person name="Xianan X."/>
            <person name="Sedzielewska Toro K."/>
            <person name="Morin E."/>
            <person name="Lipzen A."/>
            <person name="Grigoriev I.V."/>
            <person name="Henrissat B."/>
            <person name="Martin F.M."/>
            <person name="Bonfante P."/>
        </authorList>
    </citation>
    <scope>NUCLEOTIDE SEQUENCE [LARGE SCALE GENOMIC DNA]</scope>
    <source>
        <strain evidence="1 2">BEG34</strain>
    </source>
</reference>
<sequence>MINDKLDNTNIDIEKELGVMMFPADLISKHFNGGFPVASIKDVHINIIVQAPITVGFSQQVRSQVQCLQLNDSSISVVLYYNSLELI</sequence>
<evidence type="ECO:0000313" key="2">
    <source>
        <dbReference type="Proteomes" id="UP000439903"/>
    </source>
</evidence>
<dbReference type="Proteomes" id="UP000439903">
    <property type="component" value="Unassembled WGS sequence"/>
</dbReference>
<comment type="caution">
    <text evidence="1">The sequence shown here is derived from an EMBL/GenBank/DDBJ whole genome shotgun (WGS) entry which is preliminary data.</text>
</comment>
<accession>A0A8H4B2F4</accession>
<protein>
    <submittedName>
        <fullName evidence="1">Uncharacterized protein</fullName>
    </submittedName>
</protein>
<proteinExistence type="predicted"/>
<keyword evidence="2" id="KW-1185">Reference proteome</keyword>
<evidence type="ECO:0000313" key="1">
    <source>
        <dbReference type="EMBL" id="KAF0554346.1"/>
    </source>
</evidence>
<organism evidence="1 2">
    <name type="scientific">Gigaspora margarita</name>
    <dbReference type="NCBI Taxonomy" id="4874"/>
    <lineage>
        <taxon>Eukaryota</taxon>
        <taxon>Fungi</taxon>
        <taxon>Fungi incertae sedis</taxon>
        <taxon>Mucoromycota</taxon>
        <taxon>Glomeromycotina</taxon>
        <taxon>Glomeromycetes</taxon>
        <taxon>Diversisporales</taxon>
        <taxon>Gigasporaceae</taxon>
        <taxon>Gigaspora</taxon>
    </lineage>
</organism>
<name>A0A8H4B2F4_GIGMA</name>
<dbReference type="EMBL" id="WTPW01000051">
    <property type="protein sequence ID" value="KAF0554346.1"/>
    <property type="molecule type" value="Genomic_DNA"/>
</dbReference>
<dbReference type="AlphaFoldDB" id="A0A8H4B2F4"/>